<keyword evidence="3" id="KW-1185">Reference proteome</keyword>
<feature type="signal peptide" evidence="1">
    <location>
        <begin position="1"/>
        <end position="38"/>
    </location>
</feature>
<name>A0A8A4Z893_9MICO</name>
<protein>
    <submittedName>
        <fullName evidence="2">Uncharacterized protein</fullName>
    </submittedName>
</protein>
<proteinExistence type="predicted"/>
<reference evidence="2" key="1">
    <citation type="submission" date="2021-03" db="EMBL/GenBank/DDBJ databases">
        <title>Pengzhenrongella sicca gen. nov., sp. nov., a new member of suborder Micrococcineae isolated from High-Arctic tundra soil.</title>
        <authorList>
            <person name="Peng F."/>
        </authorList>
    </citation>
    <scope>NUCLEOTIDE SEQUENCE</scope>
    <source>
        <strain evidence="2">LRZ-2</strain>
    </source>
</reference>
<sequence length="128" mass="13598">MDAQTGRDRKPGRRFRAACVAVLLAGGVLASSAAPALAVAPAAGSVSARHAPGPNNPAYWEYDGLYSCSKKWFPGGKSYTKPDGVAFVVIKAGRTQFVSDLGDSNDGDRTYAFPHRIRYVISCLFTDA</sequence>
<organism evidence="2 3">
    <name type="scientific">Pengzhenrongella sicca</name>
    <dbReference type="NCBI Taxonomy" id="2819238"/>
    <lineage>
        <taxon>Bacteria</taxon>
        <taxon>Bacillati</taxon>
        <taxon>Actinomycetota</taxon>
        <taxon>Actinomycetes</taxon>
        <taxon>Micrococcales</taxon>
        <taxon>Pengzhenrongella</taxon>
    </lineage>
</organism>
<evidence type="ECO:0000313" key="3">
    <source>
        <dbReference type="Proteomes" id="UP000663937"/>
    </source>
</evidence>
<dbReference type="RefSeq" id="WP_227422360.1">
    <property type="nucleotide sequence ID" value="NZ_CP071868.1"/>
</dbReference>
<dbReference type="KEGG" id="psic:J4E96_12090"/>
<evidence type="ECO:0000313" key="2">
    <source>
        <dbReference type="EMBL" id="QTE28130.1"/>
    </source>
</evidence>
<accession>A0A8A4Z893</accession>
<dbReference type="Proteomes" id="UP000663937">
    <property type="component" value="Chromosome"/>
</dbReference>
<gene>
    <name evidence="2" type="ORF">J4E96_12090</name>
</gene>
<dbReference type="EMBL" id="CP071868">
    <property type="protein sequence ID" value="QTE28130.1"/>
    <property type="molecule type" value="Genomic_DNA"/>
</dbReference>
<feature type="chain" id="PRO_5038710840" evidence="1">
    <location>
        <begin position="39"/>
        <end position="128"/>
    </location>
</feature>
<dbReference type="AlphaFoldDB" id="A0A8A4Z893"/>
<keyword evidence="1" id="KW-0732">Signal</keyword>
<evidence type="ECO:0000256" key="1">
    <source>
        <dbReference type="SAM" id="SignalP"/>
    </source>
</evidence>